<sequence length="44" mass="4588">MSNQNLGHKARASPAGDACHPRPNDVRNGRGLPAIGRGGLKKLV</sequence>
<name>A0A915I359_ROMCU</name>
<reference evidence="3" key="1">
    <citation type="submission" date="2022-11" db="UniProtKB">
        <authorList>
            <consortium name="WormBaseParasite"/>
        </authorList>
    </citation>
    <scope>IDENTIFICATION</scope>
</reference>
<keyword evidence="2" id="KW-1185">Reference proteome</keyword>
<feature type="compositionally biased region" description="Basic and acidic residues" evidence="1">
    <location>
        <begin position="19"/>
        <end position="28"/>
    </location>
</feature>
<protein>
    <submittedName>
        <fullName evidence="3">Uncharacterized protein</fullName>
    </submittedName>
</protein>
<evidence type="ECO:0000313" key="2">
    <source>
        <dbReference type="Proteomes" id="UP000887565"/>
    </source>
</evidence>
<organism evidence="2 3">
    <name type="scientific">Romanomermis culicivorax</name>
    <name type="common">Nematode worm</name>
    <dbReference type="NCBI Taxonomy" id="13658"/>
    <lineage>
        <taxon>Eukaryota</taxon>
        <taxon>Metazoa</taxon>
        <taxon>Ecdysozoa</taxon>
        <taxon>Nematoda</taxon>
        <taxon>Enoplea</taxon>
        <taxon>Dorylaimia</taxon>
        <taxon>Mermithida</taxon>
        <taxon>Mermithoidea</taxon>
        <taxon>Mermithidae</taxon>
        <taxon>Romanomermis</taxon>
    </lineage>
</organism>
<feature type="region of interest" description="Disordered" evidence="1">
    <location>
        <begin position="1"/>
        <end position="44"/>
    </location>
</feature>
<dbReference type="Proteomes" id="UP000887565">
    <property type="component" value="Unplaced"/>
</dbReference>
<dbReference type="AlphaFoldDB" id="A0A915I359"/>
<accession>A0A915I359</accession>
<dbReference type="WBParaSite" id="nRc.2.0.1.t08161-RA">
    <property type="protein sequence ID" value="nRc.2.0.1.t08161-RA"/>
    <property type="gene ID" value="nRc.2.0.1.g08161"/>
</dbReference>
<proteinExistence type="predicted"/>
<evidence type="ECO:0000313" key="3">
    <source>
        <dbReference type="WBParaSite" id="nRc.2.0.1.t08161-RA"/>
    </source>
</evidence>
<evidence type="ECO:0000256" key="1">
    <source>
        <dbReference type="SAM" id="MobiDB-lite"/>
    </source>
</evidence>